<proteinExistence type="inferred from homology"/>
<accession>A0A414PQ64</accession>
<organism evidence="2 3">
    <name type="scientific">Fusobacterium mortiferum</name>
    <dbReference type="NCBI Taxonomy" id="850"/>
    <lineage>
        <taxon>Bacteria</taxon>
        <taxon>Fusobacteriati</taxon>
        <taxon>Fusobacteriota</taxon>
        <taxon>Fusobacteriia</taxon>
        <taxon>Fusobacteriales</taxon>
        <taxon>Fusobacteriaceae</taxon>
        <taxon>Fusobacterium</taxon>
    </lineage>
</organism>
<dbReference type="Proteomes" id="UP000284676">
    <property type="component" value="Unassembled WGS sequence"/>
</dbReference>
<dbReference type="Pfam" id="PF00216">
    <property type="entry name" value="Bac_DNA_binding"/>
    <property type="match status" value="1"/>
</dbReference>
<dbReference type="GO" id="GO:0030527">
    <property type="term" value="F:structural constituent of chromatin"/>
    <property type="evidence" value="ECO:0007669"/>
    <property type="project" value="InterPro"/>
</dbReference>
<dbReference type="EMBL" id="QRHL01000023">
    <property type="protein sequence ID" value="RHF70652.1"/>
    <property type="molecule type" value="Genomic_DNA"/>
</dbReference>
<evidence type="ECO:0000313" key="2">
    <source>
        <dbReference type="EMBL" id="RHF70652.1"/>
    </source>
</evidence>
<reference evidence="2 3" key="1">
    <citation type="submission" date="2018-08" db="EMBL/GenBank/DDBJ databases">
        <title>A genome reference for cultivated species of the human gut microbiota.</title>
        <authorList>
            <person name="Zou Y."/>
            <person name="Xue W."/>
            <person name="Luo G."/>
        </authorList>
    </citation>
    <scope>NUCLEOTIDE SEQUENCE [LARGE SCALE GENOMIC DNA]</scope>
    <source>
        <strain evidence="2 3">AM25-1</strain>
    </source>
</reference>
<evidence type="ECO:0000256" key="1">
    <source>
        <dbReference type="RuleBase" id="RU003939"/>
    </source>
</evidence>
<gene>
    <name evidence="2" type="ORF">DW663_10230</name>
</gene>
<evidence type="ECO:0000313" key="3">
    <source>
        <dbReference type="Proteomes" id="UP000284676"/>
    </source>
</evidence>
<comment type="caution">
    <text evidence="2">The sequence shown here is derived from an EMBL/GenBank/DDBJ whole genome shotgun (WGS) entry which is preliminary data.</text>
</comment>
<comment type="similarity">
    <text evidence="1">Belongs to the bacterial histone-like protein family.</text>
</comment>
<protein>
    <submittedName>
        <fullName evidence="2">HU family DNA-binding protein</fullName>
    </submittedName>
</protein>
<dbReference type="AlphaFoldDB" id="A0A414PQ64"/>
<dbReference type="SMART" id="SM00411">
    <property type="entry name" value="BHL"/>
    <property type="match status" value="1"/>
</dbReference>
<dbReference type="InterPro" id="IPR000119">
    <property type="entry name" value="Hist_DNA-bd"/>
</dbReference>
<sequence>MIKKEFIQKYAEKNNLEYKEAQKIVNDFIAFTTEILREEDILILRGFGTFHKRKRKAHKMSGSSLKPKISKEYLLEEKEHIFFKPSYCLLKTKPSDSSLLNENI</sequence>
<keyword evidence="2" id="KW-0238">DNA-binding</keyword>
<name>A0A414PQ64_FUSMR</name>
<dbReference type="SUPFAM" id="SSF47729">
    <property type="entry name" value="IHF-like DNA-binding proteins"/>
    <property type="match status" value="1"/>
</dbReference>
<dbReference type="Gene3D" id="4.10.520.10">
    <property type="entry name" value="IHF-like DNA-binding proteins"/>
    <property type="match status" value="1"/>
</dbReference>
<dbReference type="RefSeq" id="WP_117708251.1">
    <property type="nucleotide sequence ID" value="NZ_JBQKFG010000002.1"/>
</dbReference>
<dbReference type="GO" id="GO:0003677">
    <property type="term" value="F:DNA binding"/>
    <property type="evidence" value="ECO:0007669"/>
    <property type="project" value="UniProtKB-KW"/>
</dbReference>
<dbReference type="InterPro" id="IPR010992">
    <property type="entry name" value="IHF-like_DNA-bd_dom_sf"/>
</dbReference>